<sequence length="75" mass="8380">MLHSEFKVGDEFRTATGLWRCTDIGIRTIIAIKISDYDDPSWFNGPPYAVAEHVFDENDLTGFERLADGTIAADS</sequence>
<dbReference type="EMBL" id="SZWE01000003">
    <property type="protein sequence ID" value="MRU17104.1"/>
    <property type="molecule type" value="Genomic_DNA"/>
</dbReference>
<proteinExistence type="predicted"/>
<keyword evidence="2" id="KW-1185">Reference proteome</keyword>
<dbReference type="OrthoDB" id="8019539at2"/>
<evidence type="ECO:0000313" key="2">
    <source>
        <dbReference type="Proteomes" id="UP000564704"/>
    </source>
</evidence>
<comment type="caution">
    <text evidence="1">The sequence shown here is derived from an EMBL/GenBank/DDBJ whole genome shotgun (WGS) entry which is preliminary data.</text>
</comment>
<accession>A0A844D4L9</accession>
<evidence type="ECO:0000313" key="1">
    <source>
        <dbReference type="EMBL" id="MRU17104.1"/>
    </source>
</evidence>
<name>A0A844D4L9_9RHOB</name>
<dbReference type="RefSeq" id="WP_154155231.1">
    <property type="nucleotide sequence ID" value="NZ_SZWE01000003.1"/>
</dbReference>
<dbReference type="Proteomes" id="UP000564704">
    <property type="component" value="Unassembled WGS sequence"/>
</dbReference>
<organism evidence="1 2">
    <name type="scientific">Roseovarius bejariae</name>
    <dbReference type="NCBI Taxonomy" id="2576383"/>
    <lineage>
        <taxon>Bacteria</taxon>
        <taxon>Pseudomonadati</taxon>
        <taxon>Pseudomonadota</taxon>
        <taxon>Alphaproteobacteria</taxon>
        <taxon>Rhodobacterales</taxon>
        <taxon>Roseobacteraceae</taxon>
        <taxon>Roseovarius</taxon>
    </lineage>
</organism>
<dbReference type="AlphaFoldDB" id="A0A844D4L9"/>
<gene>
    <name evidence="1" type="ORF">FDP25_16815</name>
</gene>
<protein>
    <submittedName>
        <fullName evidence="1">Uncharacterized protein</fullName>
    </submittedName>
</protein>
<reference evidence="1 2" key="1">
    <citation type="submission" date="2019-05" db="EMBL/GenBank/DDBJ databases">
        <title>Roseovarius bejariae sp. nov., a moderately halophylic bacterium isolated from a saline soil in Rambla Salada (Murcia).</title>
        <authorList>
            <person name="Castro D.J."/>
            <person name="Gomez-Altuve A."/>
            <person name="Reina J.C."/>
            <person name="Rodriguez M."/>
            <person name="Sampedro I."/>
            <person name="Llamas I."/>
            <person name="Martinez-Checa F."/>
        </authorList>
    </citation>
    <scope>NUCLEOTIDE SEQUENCE [LARGE SCALE GENOMIC DNA]</scope>
    <source>
        <strain evidence="1 2">A21</strain>
    </source>
</reference>